<dbReference type="PANTHER" id="PTHR48081:SF9">
    <property type="entry name" value="CARBOXYLESTERASE"/>
    <property type="match status" value="1"/>
</dbReference>
<dbReference type="InterPro" id="IPR050300">
    <property type="entry name" value="GDXG_lipolytic_enzyme"/>
</dbReference>
<accession>A0A0E1VWG7</accession>
<sequence>MSAGAAAPDAGEGDAAAARSRFGSAANGRARSRSFAFERAALIPRRHSTPTNRLFGELIVYRFFIEDDWRDRTRGGPLPMQGRAANRHAAFESFECSVHAPAQAARGARAVIRRAIEEQAMLAGMMLIGSAVTFGVWAGRNPLVVLNAAARRPTFVGRFGLTYGAGPRRALDVYLPAAREPRPAGGGAPLVVFFYGGSWQRGRRGDYRFVGEALASRGCVVAIPDYRLYPDAVFPGFVEDAAAAVRWARDHAAALGADPRRIHVAGHSAGAQIATLLATDSRFLRAHGLDKRDLAGVVGLAGPYDFLPLEDATLKRIFPEPVRDASQPIRFVDGREPPMLLASGLRDATVKPGNTVRFASRVAAAGGAVQVRLYPGIGHALLVGALGLPMRRFLPVLDDVAAFVRAAPRAPA</sequence>
<gene>
    <name evidence="3" type="ORF">BURPS1710A_A1865</name>
</gene>
<evidence type="ECO:0000313" key="4">
    <source>
        <dbReference type="Proteomes" id="UP000001812"/>
    </source>
</evidence>
<dbReference type="HOGENOM" id="CLU_012494_4_1_4"/>
<feature type="domain" description="BD-FAE-like" evidence="2">
    <location>
        <begin position="171"/>
        <end position="360"/>
    </location>
</feature>
<evidence type="ECO:0000313" key="3">
    <source>
        <dbReference type="EMBL" id="EET05263.1"/>
    </source>
</evidence>
<reference evidence="4" key="1">
    <citation type="submission" date="2007-08" db="EMBL/GenBank/DDBJ databases">
        <title>Annotation of Burkholderia pseudomallei 1710a.</title>
        <authorList>
            <person name="Harkins D.M."/>
            <person name="DeShazer D."/>
            <person name="Woods D.E."/>
            <person name="Brinkac L.M."/>
            <person name="Brown K.A."/>
            <person name="Hung G.C."/>
            <person name="Tuanyok A."/>
            <person name="Zhang B."/>
            <person name="Nierman W.C."/>
        </authorList>
    </citation>
    <scope>NUCLEOTIDE SEQUENCE [LARGE SCALE GENOMIC DNA]</scope>
    <source>
        <strain evidence="4">1710a</strain>
    </source>
</reference>
<protein>
    <submittedName>
        <fullName evidence="3">Alpha/beta hydrolase family protein</fullName>
    </submittedName>
</protein>
<dbReference type="EMBL" id="CM000833">
    <property type="protein sequence ID" value="EET05263.1"/>
    <property type="molecule type" value="Genomic_DNA"/>
</dbReference>
<dbReference type="GO" id="GO:0016787">
    <property type="term" value="F:hydrolase activity"/>
    <property type="evidence" value="ECO:0007669"/>
    <property type="project" value="UniProtKB-KW"/>
</dbReference>
<proteinExistence type="predicted"/>
<keyword evidence="1 3" id="KW-0378">Hydrolase</keyword>
<dbReference type="PANTHER" id="PTHR48081">
    <property type="entry name" value="AB HYDROLASE SUPERFAMILY PROTEIN C4A8.06C"/>
    <property type="match status" value="1"/>
</dbReference>
<name>A0A0E1VWG7_BURPE</name>
<dbReference type="InterPro" id="IPR049492">
    <property type="entry name" value="BD-FAE-like_dom"/>
</dbReference>
<evidence type="ECO:0000256" key="1">
    <source>
        <dbReference type="ARBA" id="ARBA00022801"/>
    </source>
</evidence>
<dbReference type="Gene3D" id="3.40.50.1820">
    <property type="entry name" value="alpha/beta hydrolase"/>
    <property type="match status" value="1"/>
</dbReference>
<dbReference type="Pfam" id="PF20434">
    <property type="entry name" value="BD-FAE"/>
    <property type="match status" value="1"/>
</dbReference>
<dbReference type="InterPro" id="IPR029058">
    <property type="entry name" value="AB_hydrolase_fold"/>
</dbReference>
<dbReference type="AlphaFoldDB" id="A0A0E1VWG7"/>
<evidence type="ECO:0000259" key="2">
    <source>
        <dbReference type="Pfam" id="PF20434"/>
    </source>
</evidence>
<reference evidence="3 4" key="2">
    <citation type="submission" date="2009-05" db="EMBL/GenBank/DDBJ databases">
        <authorList>
            <person name="Harkins D.M."/>
            <person name="DeShazer D."/>
            <person name="Woods D.E."/>
            <person name="Brinkac L.M."/>
            <person name="Brown K.A."/>
            <person name="Hung G.C."/>
            <person name="Tuanyok A."/>
            <person name="Zhang B."/>
            <person name="Nierman W.C."/>
        </authorList>
    </citation>
    <scope>NUCLEOTIDE SEQUENCE [LARGE SCALE GENOMIC DNA]</scope>
    <source>
        <strain evidence="3 4">1710a</strain>
    </source>
</reference>
<organism evidence="3 4">
    <name type="scientific">Burkholderia pseudomallei 1710a</name>
    <dbReference type="NCBI Taxonomy" id="320371"/>
    <lineage>
        <taxon>Bacteria</taxon>
        <taxon>Pseudomonadati</taxon>
        <taxon>Pseudomonadota</taxon>
        <taxon>Betaproteobacteria</taxon>
        <taxon>Burkholderiales</taxon>
        <taxon>Burkholderiaceae</taxon>
        <taxon>Burkholderia</taxon>
        <taxon>pseudomallei group</taxon>
    </lineage>
</organism>
<dbReference type="Proteomes" id="UP000001812">
    <property type="component" value="Chromosome II"/>
</dbReference>
<dbReference type="SUPFAM" id="SSF53474">
    <property type="entry name" value="alpha/beta-Hydrolases"/>
    <property type="match status" value="1"/>
</dbReference>